<comment type="caution">
    <text evidence="2">The sequence shown here is derived from an EMBL/GenBank/DDBJ whole genome shotgun (WGS) entry which is preliminary data.</text>
</comment>
<gene>
    <name evidence="1" type="ORF">PR002_g25012</name>
    <name evidence="2" type="ORF">PR003_g23423</name>
</gene>
<dbReference type="Proteomes" id="UP000435112">
    <property type="component" value="Unassembled WGS sequence"/>
</dbReference>
<dbReference type="Proteomes" id="UP000434957">
    <property type="component" value="Unassembled WGS sequence"/>
</dbReference>
<keyword evidence="3" id="KW-1185">Reference proteome</keyword>
<dbReference type="EMBL" id="QXFU01003200">
    <property type="protein sequence ID" value="KAE8977471.1"/>
    <property type="molecule type" value="Genomic_DNA"/>
</dbReference>
<protein>
    <submittedName>
        <fullName evidence="2">Uncharacterized protein</fullName>
    </submittedName>
</protein>
<dbReference type="AlphaFoldDB" id="A0A6A4CVL8"/>
<dbReference type="EMBL" id="QXFT01002474">
    <property type="protein sequence ID" value="KAE9297725.1"/>
    <property type="molecule type" value="Genomic_DNA"/>
</dbReference>
<evidence type="ECO:0000313" key="3">
    <source>
        <dbReference type="Proteomes" id="UP000434957"/>
    </source>
</evidence>
<sequence length="37" mass="4074">MRACVKAEDSGVSLFRHCGYGQLGLNDAVFEEDREAV</sequence>
<dbReference type="OrthoDB" id="10448673at2759"/>
<reference evidence="2 3" key="1">
    <citation type="submission" date="2018-08" db="EMBL/GenBank/DDBJ databases">
        <title>Genomic investigation of the strawberry pathogen Phytophthora fragariae indicates pathogenicity is determined by transcriptional variation in three key races.</title>
        <authorList>
            <person name="Adams T.M."/>
            <person name="Armitage A.D."/>
            <person name="Sobczyk M.K."/>
            <person name="Bates H.J."/>
            <person name="Dunwell J.M."/>
            <person name="Nellist C.F."/>
            <person name="Harrison R.J."/>
        </authorList>
    </citation>
    <scope>NUCLEOTIDE SEQUENCE [LARGE SCALE GENOMIC DNA]</scope>
    <source>
        <strain evidence="1 4">SCRP324</strain>
        <strain evidence="2 3">SCRP333</strain>
    </source>
</reference>
<proteinExistence type="predicted"/>
<evidence type="ECO:0000313" key="4">
    <source>
        <dbReference type="Proteomes" id="UP000435112"/>
    </source>
</evidence>
<evidence type="ECO:0000313" key="1">
    <source>
        <dbReference type="EMBL" id="KAE8977471.1"/>
    </source>
</evidence>
<name>A0A6A4CVL8_9STRA</name>
<accession>A0A6A4CVL8</accession>
<organism evidence="2 3">
    <name type="scientific">Phytophthora rubi</name>
    <dbReference type="NCBI Taxonomy" id="129364"/>
    <lineage>
        <taxon>Eukaryota</taxon>
        <taxon>Sar</taxon>
        <taxon>Stramenopiles</taxon>
        <taxon>Oomycota</taxon>
        <taxon>Peronosporomycetes</taxon>
        <taxon>Peronosporales</taxon>
        <taxon>Peronosporaceae</taxon>
        <taxon>Phytophthora</taxon>
    </lineage>
</organism>
<evidence type="ECO:0000313" key="2">
    <source>
        <dbReference type="EMBL" id="KAE9297725.1"/>
    </source>
</evidence>